<dbReference type="SUPFAM" id="SSF81321">
    <property type="entry name" value="Family A G protein-coupled receptor-like"/>
    <property type="match status" value="1"/>
</dbReference>
<evidence type="ECO:0000313" key="8">
    <source>
        <dbReference type="WBParaSite" id="TCNE_0000358601-mRNA-1"/>
    </source>
</evidence>
<evidence type="ECO:0000256" key="1">
    <source>
        <dbReference type="ARBA" id="ARBA00004370"/>
    </source>
</evidence>
<sequence length="132" mass="15449">LSIIIFSTQHFEAYFLFSSHTLIGLLLAINRFCAVAIPTKYNAIFNRRFVIKIVIGSWILMLIVCALYHIDGCHYNFDRITYRWQFEDTLCGRILGEYAEYYFSLFVILMSLIINGITLVKFLAFKKVCMHV</sequence>
<evidence type="ECO:0000313" key="7">
    <source>
        <dbReference type="Proteomes" id="UP000050794"/>
    </source>
</evidence>
<comment type="subcellular location">
    <subcellularLocation>
        <location evidence="1">Membrane</location>
    </subcellularLocation>
</comment>
<evidence type="ECO:0000256" key="3">
    <source>
        <dbReference type="ARBA" id="ARBA00022989"/>
    </source>
</evidence>
<feature type="transmembrane region" description="Helical" evidence="5">
    <location>
        <begin position="49"/>
        <end position="70"/>
    </location>
</feature>
<dbReference type="Proteomes" id="UP000050794">
    <property type="component" value="Unassembled WGS sequence"/>
</dbReference>
<keyword evidence="7" id="KW-1185">Reference proteome</keyword>
<protein>
    <submittedName>
        <fullName evidence="8">G_PROTEIN_RECEP_F1_2 domain-containing protein</fullName>
    </submittedName>
</protein>
<dbReference type="WBParaSite" id="TCNE_0000358601-mRNA-1">
    <property type="protein sequence ID" value="TCNE_0000358601-mRNA-1"/>
    <property type="gene ID" value="TCNE_0000358601"/>
</dbReference>
<dbReference type="AlphaFoldDB" id="A0A183U516"/>
<dbReference type="InterPro" id="IPR019430">
    <property type="entry name" value="7TM_GPCR_serpentine_rcpt_Srx"/>
</dbReference>
<dbReference type="InterPro" id="IPR017452">
    <property type="entry name" value="GPCR_Rhodpsn_7TM"/>
</dbReference>
<reference evidence="8" key="1">
    <citation type="submission" date="2016-06" db="UniProtKB">
        <authorList>
            <consortium name="WormBaseParasite"/>
        </authorList>
    </citation>
    <scope>IDENTIFICATION</scope>
</reference>
<accession>A0A183U516</accession>
<dbReference type="GO" id="GO:0016020">
    <property type="term" value="C:membrane"/>
    <property type="evidence" value="ECO:0007669"/>
    <property type="project" value="UniProtKB-SubCell"/>
</dbReference>
<evidence type="ECO:0000256" key="5">
    <source>
        <dbReference type="SAM" id="Phobius"/>
    </source>
</evidence>
<keyword evidence="2 5" id="KW-0812">Transmembrane</keyword>
<evidence type="ECO:0000256" key="2">
    <source>
        <dbReference type="ARBA" id="ARBA00022692"/>
    </source>
</evidence>
<dbReference type="PROSITE" id="PS50262">
    <property type="entry name" value="G_PROTEIN_RECEP_F1_2"/>
    <property type="match status" value="1"/>
</dbReference>
<evidence type="ECO:0000256" key="4">
    <source>
        <dbReference type="ARBA" id="ARBA00023136"/>
    </source>
</evidence>
<dbReference type="Gene3D" id="1.20.1070.10">
    <property type="entry name" value="Rhodopsin 7-helix transmembrane proteins"/>
    <property type="match status" value="1"/>
</dbReference>
<keyword evidence="4 5" id="KW-0472">Membrane</keyword>
<keyword evidence="3 5" id="KW-1133">Transmembrane helix</keyword>
<feature type="transmembrane region" description="Helical" evidence="5">
    <location>
        <begin position="14"/>
        <end position="37"/>
    </location>
</feature>
<dbReference type="Pfam" id="PF10328">
    <property type="entry name" value="7TM_GPCR_Srx"/>
    <property type="match status" value="1"/>
</dbReference>
<feature type="domain" description="G-protein coupled receptors family 1 profile" evidence="6">
    <location>
        <begin position="1"/>
        <end position="132"/>
    </location>
</feature>
<evidence type="ECO:0000259" key="6">
    <source>
        <dbReference type="PROSITE" id="PS50262"/>
    </source>
</evidence>
<proteinExistence type="predicted"/>
<organism evidence="7 8">
    <name type="scientific">Toxocara canis</name>
    <name type="common">Canine roundworm</name>
    <dbReference type="NCBI Taxonomy" id="6265"/>
    <lineage>
        <taxon>Eukaryota</taxon>
        <taxon>Metazoa</taxon>
        <taxon>Ecdysozoa</taxon>
        <taxon>Nematoda</taxon>
        <taxon>Chromadorea</taxon>
        <taxon>Rhabditida</taxon>
        <taxon>Spirurina</taxon>
        <taxon>Ascaridomorpha</taxon>
        <taxon>Ascaridoidea</taxon>
        <taxon>Toxocaridae</taxon>
        <taxon>Toxocara</taxon>
    </lineage>
</organism>
<dbReference type="PANTHER" id="PTHR23017">
    <property type="entry name" value="SERPENTINE RECEPTOR, CLASS X"/>
    <property type="match status" value="1"/>
</dbReference>
<dbReference type="PANTHER" id="PTHR23017:SF2">
    <property type="entry name" value="G-PROTEIN COUPLED RECEPTORS FAMILY 1 PROFILE DOMAIN-CONTAINING PROTEIN"/>
    <property type="match status" value="1"/>
</dbReference>
<feature type="transmembrane region" description="Helical" evidence="5">
    <location>
        <begin position="101"/>
        <end position="124"/>
    </location>
</feature>
<name>A0A183U516_TOXCA</name>